<feature type="domain" description="DUF4384" evidence="2">
    <location>
        <begin position="405"/>
        <end position="484"/>
    </location>
</feature>
<dbReference type="InterPro" id="IPR036366">
    <property type="entry name" value="PGBDSf"/>
</dbReference>
<dbReference type="InterPro" id="IPR036365">
    <property type="entry name" value="PGBD-like_sf"/>
</dbReference>
<dbReference type="Proteomes" id="UP000019486">
    <property type="component" value="Unassembled WGS sequence"/>
</dbReference>
<gene>
    <name evidence="3" type="ORF">N825_04355</name>
</gene>
<keyword evidence="4" id="KW-1185">Reference proteome</keyword>
<dbReference type="RefSeq" id="WP_037453355.1">
    <property type="nucleotide sequence ID" value="NZ_AVFL01000010.1"/>
</dbReference>
<dbReference type="Gene3D" id="1.10.101.10">
    <property type="entry name" value="PGBD-like superfamily/PGBD"/>
    <property type="match status" value="1"/>
</dbReference>
<evidence type="ECO:0008006" key="5">
    <source>
        <dbReference type="Google" id="ProtNLM"/>
    </source>
</evidence>
<dbReference type="STRING" id="1385369.N825_04355"/>
<dbReference type="PROSITE" id="PS51257">
    <property type="entry name" value="PROKAR_LIPOPROTEIN"/>
    <property type="match status" value="1"/>
</dbReference>
<proteinExistence type="predicted"/>
<organism evidence="3 4">
    <name type="scientific">Skermanella stibiiresistens SB22</name>
    <dbReference type="NCBI Taxonomy" id="1385369"/>
    <lineage>
        <taxon>Bacteria</taxon>
        <taxon>Pseudomonadati</taxon>
        <taxon>Pseudomonadota</taxon>
        <taxon>Alphaproteobacteria</taxon>
        <taxon>Rhodospirillales</taxon>
        <taxon>Azospirillaceae</taxon>
        <taxon>Skermanella</taxon>
    </lineage>
</organism>
<feature type="domain" description="Peptidoglycan binding-like" evidence="1">
    <location>
        <begin position="298"/>
        <end position="350"/>
    </location>
</feature>
<evidence type="ECO:0000313" key="4">
    <source>
        <dbReference type="Proteomes" id="UP000019486"/>
    </source>
</evidence>
<sequence length="539" mass="58167">MPKNRLSRRAPAPRGRTRRAGWLAACPVAWLMGACLTLAGCMSNPEVAPTVVQAKTPTSKTISSFTSSLQCMDTLLWQHGKRDIYIMTSGIPDATGKVAAGTKEMLITAISRMSARSNAFRFVDFEPNPTSDVTALSALIGVQPGFIVPSYYIRGAITQLDENVLSELQGGSISLPFLDIGASRDQIVSVVSVDLNVGEVVTRQILPGMSASNSIAVVRSGISGDAGGRIDKAGFAFNVAFNKSEGFHQAVRTLVDLSTVETLGKLARVPYWQCLGLDQTNPTFQAQAREWFDTTPPDEQIRFAQQVLSGTRYYEGPITGIYDAATKDAAARYQADNDLVPTGRIDFDLYYSMLGKPGVILNAPGRTPTIANAGGTGIPLIPTDPGAVRKLDIFLNTDRGPVPKFKVGETLVVKAQSTADAFLYCYYQDSDGKVARVFPNRFQPDAFVTASQQIEIPPGYEKPFNIRLDNVGESEAVACFASAREVGLSLPDAMKLEDLRPMPQITLQGVAQAFEAIPGGDVRSKRLNLRVLPANTVDF</sequence>
<comment type="caution">
    <text evidence="3">The sequence shown here is derived from an EMBL/GenBank/DDBJ whole genome shotgun (WGS) entry which is preliminary data.</text>
</comment>
<dbReference type="Pfam" id="PF14326">
    <property type="entry name" value="DUF4384"/>
    <property type="match status" value="1"/>
</dbReference>
<evidence type="ECO:0000313" key="3">
    <source>
        <dbReference type="EMBL" id="EWY39900.1"/>
    </source>
</evidence>
<accession>W9H143</accession>
<evidence type="ECO:0000259" key="2">
    <source>
        <dbReference type="Pfam" id="PF14326"/>
    </source>
</evidence>
<dbReference type="InterPro" id="IPR025493">
    <property type="entry name" value="DUF4384"/>
</dbReference>
<name>W9H143_9PROT</name>
<dbReference type="Pfam" id="PF01471">
    <property type="entry name" value="PG_binding_1"/>
    <property type="match status" value="1"/>
</dbReference>
<reference evidence="3 4" key="1">
    <citation type="submission" date="2013-08" db="EMBL/GenBank/DDBJ databases">
        <title>The genome sequence of Skermanella stibiiresistens.</title>
        <authorList>
            <person name="Zhu W."/>
            <person name="Wang G."/>
        </authorList>
    </citation>
    <scope>NUCLEOTIDE SEQUENCE [LARGE SCALE GENOMIC DNA]</scope>
    <source>
        <strain evidence="3 4">SB22</strain>
    </source>
</reference>
<dbReference type="InterPro" id="IPR002477">
    <property type="entry name" value="Peptidoglycan-bd-like"/>
</dbReference>
<dbReference type="AlphaFoldDB" id="W9H143"/>
<evidence type="ECO:0000259" key="1">
    <source>
        <dbReference type="Pfam" id="PF01471"/>
    </source>
</evidence>
<dbReference type="Gene3D" id="3.40.50.10610">
    <property type="entry name" value="ABC-type transport auxiliary lipoprotein component"/>
    <property type="match status" value="1"/>
</dbReference>
<dbReference type="EMBL" id="AVFL01000010">
    <property type="protein sequence ID" value="EWY39900.1"/>
    <property type="molecule type" value="Genomic_DNA"/>
</dbReference>
<dbReference type="PATRIC" id="fig|1385369.3.peg.3097"/>
<dbReference type="SUPFAM" id="SSF47090">
    <property type="entry name" value="PGBD-like"/>
    <property type="match status" value="1"/>
</dbReference>
<protein>
    <recommendedName>
        <fullName evidence="5">Peptidoglycan-binding protein</fullName>
    </recommendedName>
</protein>